<feature type="region of interest" description="Disordered" evidence="1">
    <location>
        <begin position="117"/>
        <end position="150"/>
    </location>
</feature>
<evidence type="ECO:0000313" key="2">
    <source>
        <dbReference type="EnsemblPlants" id="Zm00001eb232840_P001"/>
    </source>
</evidence>
<name>A0A804PEQ6_MAIZE</name>
<protein>
    <submittedName>
        <fullName evidence="2">Uncharacterized protein</fullName>
    </submittedName>
</protein>
<dbReference type="EnsemblPlants" id="Zm00001eb232840_T001">
    <property type="protein sequence ID" value="Zm00001eb232840_P001"/>
    <property type="gene ID" value="Zm00001eb232840"/>
</dbReference>
<dbReference type="Gramene" id="Zm00001eb232840_T001">
    <property type="protein sequence ID" value="Zm00001eb232840_P001"/>
    <property type="gene ID" value="Zm00001eb232840"/>
</dbReference>
<sequence>MGEGAVSLRVSVRTPIGAKGRKKRGKRKYLWEQPRSSASKWVTREGAAPPLVFARMSATTCCQGSTATMKQDVDLALALLFWLRQGSVLLNASNFSIGGVLVGRVFGHGDLGAGERWRLGPPRAPPPRTLYDTTAQGDLGRGRQGVGRGGRGFFKRRLSSSSSLSPPLLCSGFFSRDRAGTFAVGTARRLPPLSFRNILPPFGGIYLPSSLLPGLPLPARLFPGRSHLVPGPVGRLSFFSSTARRASPSSRPKLPAPVMARPIPSPMAPCTTDRDPSMATSSAPALLSLPSSSARLLSLLARSNSCARRSSPCRAVIAPAPGQVSLRAVVRPAPLLAEQPELYPLPMAELPARAARSLHQRHSSLCPAASLSWSFFVFCSDPAPFPRRPVARPGRIPCAPRELAGVLPIRPWCPAPVEFLSASHSSWVSRAWF</sequence>
<organism evidence="2 3">
    <name type="scientific">Zea mays</name>
    <name type="common">Maize</name>
    <dbReference type="NCBI Taxonomy" id="4577"/>
    <lineage>
        <taxon>Eukaryota</taxon>
        <taxon>Viridiplantae</taxon>
        <taxon>Streptophyta</taxon>
        <taxon>Embryophyta</taxon>
        <taxon>Tracheophyta</taxon>
        <taxon>Spermatophyta</taxon>
        <taxon>Magnoliopsida</taxon>
        <taxon>Liliopsida</taxon>
        <taxon>Poales</taxon>
        <taxon>Poaceae</taxon>
        <taxon>PACMAD clade</taxon>
        <taxon>Panicoideae</taxon>
        <taxon>Andropogonodae</taxon>
        <taxon>Andropogoneae</taxon>
        <taxon>Tripsacinae</taxon>
        <taxon>Zea</taxon>
    </lineage>
</organism>
<reference evidence="2" key="3">
    <citation type="submission" date="2021-05" db="UniProtKB">
        <authorList>
            <consortium name="EnsemblPlants"/>
        </authorList>
    </citation>
    <scope>IDENTIFICATION</scope>
    <source>
        <strain evidence="2">cv. B73</strain>
    </source>
</reference>
<dbReference type="AlphaFoldDB" id="A0A804PEQ6"/>
<proteinExistence type="predicted"/>
<reference evidence="2" key="2">
    <citation type="submission" date="2019-07" db="EMBL/GenBank/DDBJ databases">
        <authorList>
            <person name="Seetharam A."/>
            <person name="Woodhouse M."/>
            <person name="Cannon E."/>
        </authorList>
    </citation>
    <scope>NUCLEOTIDE SEQUENCE [LARGE SCALE GENOMIC DNA]</scope>
    <source>
        <strain evidence="2">cv. B73</strain>
    </source>
</reference>
<evidence type="ECO:0000313" key="3">
    <source>
        <dbReference type="Proteomes" id="UP000007305"/>
    </source>
</evidence>
<feature type="compositionally biased region" description="Low complexity" evidence="1">
    <location>
        <begin position="246"/>
        <end position="257"/>
    </location>
</feature>
<accession>A0A804PEQ6</accession>
<dbReference type="Proteomes" id="UP000007305">
    <property type="component" value="Chromosome 5"/>
</dbReference>
<reference evidence="3" key="1">
    <citation type="journal article" date="2009" name="Science">
        <title>The B73 maize genome: complexity, diversity, and dynamics.</title>
        <authorList>
            <person name="Schnable P.S."/>
            <person name="Ware D."/>
            <person name="Fulton R.S."/>
            <person name="Stein J.C."/>
            <person name="Wei F."/>
            <person name="Pasternak S."/>
            <person name="Liang C."/>
            <person name="Zhang J."/>
            <person name="Fulton L."/>
            <person name="Graves T.A."/>
            <person name="Minx P."/>
            <person name="Reily A.D."/>
            <person name="Courtney L."/>
            <person name="Kruchowski S.S."/>
            <person name="Tomlinson C."/>
            <person name="Strong C."/>
            <person name="Delehaunty K."/>
            <person name="Fronick C."/>
            <person name="Courtney B."/>
            <person name="Rock S.M."/>
            <person name="Belter E."/>
            <person name="Du F."/>
            <person name="Kim K."/>
            <person name="Abbott R.M."/>
            <person name="Cotton M."/>
            <person name="Levy A."/>
            <person name="Marchetto P."/>
            <person name="Ochoa K."/>
            <person name="Jackson S.M."/>
            <person name="Gillam B."/>
            <person name="Chen W."/>
            <person name="Yan L."/>
            <person name="Higginbotham J."/>
            <person name="Cardenas M."/>
            <person name="Waligorski J."/>
            <person name="Applebaum E."/>
            <person name="Phelps L."/>
            <person name="Falcone J."/>
            <person name="Kanchi K."/>
            <person name="Thane T."/>
            <person name="Scimone A."/>
            <person name="Thane N."/>
            <person name="Henke J."/>
            <person name="Wang T."/>
            <person name="Ruppert J."/>
            <person name="Shah N."/>
            <person name="Rotter K."/>
            <person name="Hodges J."/>
            <person name="Ingenthron E."/>
            <person name="Cordes M."/>
            <person name="Kohlberg S."/>
            <person name="Sgro J."/>
            <person name="Delgado B."/>
            <person name="Mead K."/>
            <person name="Chinwalla A."/>
            <person name="Leonard S."/>
            <person name="Crouse K."/>
            <person name="Collura K."/>
            <person name="Kudrna D."/>
            <person name="Currie J."/>
            <person name="He R."/>
            <person name="Angelova A."/>
            <person name="Rajasekar S."/>
            <person name="Mueller T."/>
            <person name="Lomeli R."/>
            <person name="Scara G."/>
            <person name="Ko A."/>
            <person name="Delaney K."/>
            <person name="Wissotski M."/>
            <person name="Lopez G."/>
            <person name="Campos D."/>
            <person name="Braidotti M."/>
            <person name="Ashley E."/>
            <person name="Golser W."/>
            <person name="Kim H."/>
            <person name="Lee S."/>
            <person name="Lin J."/>
            <person name="Dujmic Z."/>
            <person name="Kim W."/>
            <person name="Talag J."/>
            <person name="Zuccolo A."/>
            <person name="Fan C."/>
            <person name="Sebastian A."/>
            <person name="Kramer M."/>
            <person name="Spiegel L."/>
            <person name="Nascimento L."/>
            <person name="Zutavern T."/>
            <person name="Miller B."/>
            <person name="Ambroise C."/>
            <person name="Muller S."/>
            <person name="Spooner W."/>
            <person name="Narechania A."/>
            <person name="Ren L."/>
            <person name="Wei S."/>
            <person name="Kumari S."/>
            <person name="Faga B."/>
            <person name="Levy M.J."/>
            <person name="McMahan L."/>
            <person name="Van Buren P."/>
            <person name="Vaughn M.W."/>
            <person name="Ying K."/>
            <person name="Yeh C.-T."/>
            <person name="Emrich S.J."/>
            <person name="Jia Y."/>
            <person name="Kalyanaraman A."/>
            <person name="Hsia A.-P."/>
            <person name="Barbazuk W.B."/>
            <person name="Baucom R.S."/>
            <person name="Brutnell T.P."/>
            <person name="Carpita N.C."/>
            <person name="Chaparro C."/>
            <person name="Chia J.-M."/>
            <person name="Deragon J.-M."/>
            <person name="Estill J.C."/>
            <person name="Fu Y."/>
            <person name="Jeddeloh J.A."/>
            <person name="Han Y."/>
            <person name="Lee H."/>
            <person name="Li P."/>
            <person name="Lisch D.R."/>
            <person name="Liu S."/>
            <person name="Liu Z."/>
            <person name="Nagel D.H."/>
            <person name="McCann M.C."/>
            <person name="SanMiguel P."/>
            <person name="Myers A.M."/>
            <person name="Nettleton D."/>
            <person name="Nguyen J."/>
            <person name="Penning B.W."/>
            <person name="Ponnala L."/>
            <person name="Schneider K.L."/>
            <person name="Schwartz D.C."/>
            <person name="Sharma A."/>
            <person name="Soderlund C."/>
            <person name="Springer N.M."/>
            <person name="Sun Q."/>
            <person name="Wang H."/>
            <person name="Waterman M."/>
            <person name="Westerman R."/>
            <person name="Wolfgruber T.K."/>
            <person name="Yang L."/>
            <person name="Yu Y."/>
            <person name="Zhang L."/>
            <person name="Zhou S."/>
            <person name="Zhu Q."/>
            <person name="Bennetzen J.L."/>
            <person name="Dawe R.K."/>
            <person name="Jiang J."/>
            <person name="Jiang N."/>
            <person name="Presting G.G."/>
            <person name="Wessler S.R."/>
            <person name="Aluru S."/>
            <person name="Martienssen R.A."/>
            <person name="Clifton S.W."/>
            <person name="McCombie W.R."/>
            <person name="Wing R.A."/>
            <person name="Wilson R.K."/>
        </authorList>
    </citation>
    <scope>NUCLEOTIDE SEQUENCE [LARGE SCALE GENOMIC DNA]</scope>
    <source>
        <strain evidence="3">cv. B73</strain>
    </source>
</reference>
<keyword evidence="3" id="KW-1185">Reference proteome</keyword>
<evidence type="ECO:0000256" key="1">
    <source>
        <dbReference type="SAM" id="MobiDB-lite"/>
    </source>
</evidence>
<dbReference type="InParanoid" id="A0A804PEQ6"/>
<feature type="region of interest" description="Disordered" evidence="1">
    <location>
        <begin position="246"/>
        <end position="265"/>
    </location>
</feature>